<dbReference type="Proteomes" id="UP000021210">
    <property type="component" value="Unassembled WGS sequence"/>
</dbReference>
<dbReference type="AlphaFoldDB" id="A0A829QBN7"/>
<name>A0A829QBN7_9MYCO</name>
<accession>A0A829QBN7</accession>
<reference evidence="1 2" key="1">
    <citation type="submission" date="2013-12" db="EMBL/GenBank/DDBJ databases">
        <authorList>
            <person name="Zelazny A."/>
            <person name="Olivier K."/>
            <person name="Holland S."/>
            <person name="Lenaerts A."/>
            <person name="Ordway D."/>
            <person name="DeGroote M.A."/>
            <person name="Parker T."/>
            <person name="Sizemore C."/>
            <person name="Tallon L.J."/>
            <person name="Sadzewicz L.K."/>
            <person name="Sengamalay N."/>
            <person name="Fraser C.M."/>
            <person name="Hine E."/>
            <person name="Shefchek K.A."/>
            <person name="Das S.P."/>
            <person name="Tettelin H."/>
        </authorList>
    </citation>
    <scope>NUCLEOTIDE SEQUENCE [LARGE SCALE GENOMIC DNA]</scope>
    <source>
        <strain evidence="1 2">1948</strain>
    </source>
</reference>
<evidence type="ECO:0000313" key="1">
    <source>
        <dbReference type="EMBL" id="EUA60261.1"/>
    </source>
</evidence>
<evidence type="ECO:0000313" key="2">
    <source>
        <dbReference type="Proteomes" id="UP000021210"/>
    </source>
</evidence>
<dbReference type="EMBL" id="JAOH01000002">
    <property type="protein sequence ID" value="EUA60261.1"/>
    <property type="molecule type" value="Genomic_DNA"/>
</dbReference>
<comment type="caution">
    <text evidence="1">The sequence shown here is derived from an EMBL/GenBank/DDBJ whole genome shotgun (WGS) entry which is preliminary data.</text>
</comment>
<protein>
    <submittedName>
        <fullName evidence="1">Uncharacterized protein</fullName>
    </submittedName>
</protein>
<organism evidence="1 2">
    <name type="scientific">Mycobacteroides abscessus 1948</name>
    <dbReference type="NCBI Taxonomy" id="1299323"/>
    <lineage>
        <taxon>Bacteria</taxon>
        <taxon>Bacillati</taxon>
        <taxon>Actinomycetota</taxon>
        <taxon>Actinomycetes</taxon>
        <taxon>Mycobacteriales</taxon>
        <taxon>Mycobacteriaceae</taxon>
        <taxon>Mycobacteroides</taxon>
        <taxon>Mycobacteroides abscessus</taxon>
    </lineage>
</organism>
<gene>
    <name evidence="1" type="ORF">I542_0392</name>
</gene>
<proteinExistence type="predicted"/>
<sequence length="41" mass="4404">MSYIDMFGIEYGGCGDCDCDHGCQGVGSDDEAKFYPEASDD</sequence>